<comment type="cofactor">
    <cofactor evidence="1">
        <name>Mg(2+)</name>
        <dbReference type="ChEBI" id="CHEBI:18420"/>
    </cofactor>
</comment>
<evidence type="ECO:0000256" key="4">
    <source>
        <dbReference type="ARBA" id="ARBA00022723"/>
    </source>
</evidence>
<organism evidence="9 10">
    <name type="scientific">Kingella kingae</name>
    <dbReference type="NCBI Taxonomy" id="504"/>
    <lineage>
        <taxon>Bacteria</taxon>
        <taxon>Pseudomonadati</taxon>
        <taxon>Pseudomonadota</taxon>
        <taxon>Betaproteobacteria</taxon>
        <taxon>Neisseriales</taxon>
        <taxon>Neisseriaceae</taxon>
        <taxon>Kingella</taxon>
    </lineage>
</organism>
<name>A0AAX2J383_KINKI</name>
<evidence type="ECO:0000259" key="8">
    <source>
        <dbReference type="Pfam" id="PF01850"/>
    </source>
</evidence>
<dbReference type="CDD" id="cd18746">
    <property type="entry name" value="PIN_VapC4-5_FitB-like"/>
    <property type="match status" value="1"/>
</dbReference>
<dbReference type="Pfam" id="PF01850">
    <property type="entry name" value="PIN"/>
    <property type="match status" value="1"/>
</dbReference>
<evidence type="ECO:0000313" key="10">
    <source>
        <dbReference type="Proteomes" id="UP000248598"/>
    </source>
</evidence>
<comment type="similarity">
    <text evidence="7">Belongs to the PINc/VapC protein family.</text>
</comment>
<evidence type="ECO:0000313" key="9">
    <source>
        <dbReference type="EMBL" id="SQH24053.1"/>
    </source>
</evidence>
<keyword evidence="2" id="KW-1277">Toxin-antitoxin system</keyword>
<keyword evidence="5 9" id="KW-0378">Hydrolase</keyword>
<evidence type="ECO:0000256" key="6">
    <source>
        <dbReference type="ARBA" id="ARBA00022842"/>
    </source>
</evidence>
<evidence type="ECO:0000256" key="3">
    <source>
        <dbReference type="ARBA" id="ARBA00022722"/>
    </source>
</evidence>
<gene>
    <name evidence="9" type="primary">fitB</name>
    <name evidence="9" type="ORF">NCTC10529_00202</name>
</gene>
<dbReference type="AlphaFoldDB" id="A0AAX2J383"/>
<feature type="domain" description="PIN" evidence="8">
    <location>
        <begin position="2"/>
        <end position="122"/>
    </location>
</feature>
<sequence>MYLLDTNIVSELRKLDSNKINPNVQKWAEQVDFDKTFISVITISEIQMGILRLAQSDKQQANMLADWFENQVLPEYQSRSILINKEIALRYATLHIPNKRPVNDTFIAATALEYDFVLVTRNIKDFQGMGLKLLNPFEFQAA</sequence>
<dbReference type="Gene3D" id="3.40.50.1010">
    <property type="entry name" value="5'-nuclease"/>
    <property type="match status" value="1"/>
</dbReference>
<dbReference type="InterPro" id="IPR029060">
    <property type="entry name" value="PIN-like_dom_sf"/>
</dbReference>
<accession>A0AAX2J383</accession>
<keyword evidence="6" id="KW-0460">Magnesium</keyword>
<dbReference type="GO" id="GO:0016787">
    <property type="term" value="F:hydrolase activity"/>
    <property type="evidence" value="ECO:0007669"/>
    <property type="project" value="UniProtKB-KW"/>
</dbReference>
<evidence type="ECO:0000256" key="5">
    <source>
        <dbReference type="ARBA" id="ARBA00022801"/>
    </source>
</evidence>
<dbReference type="GO" id="GO:0046872">
    <property type="term" value="F:metal ion binding"/>
    <property type="evidence" value="ECO:0007669"/>
    <property type="project" value="UniProtKB-KW"/>
</dbReference>
<keyword evidence="3" id="KW-0540">Nuclease</keyword>
<dbReference type="EMBL" id="LS483426">
    <property type="protein sequence ID" value="SQH24053.1"/>
    <property type="molecule type" value="Genomic_DNA"/>
</dbReference>
<dbReference type="GeneID" id="93261528"/>
<dbReference type="PANTHER" id="PTHR33653:SF1">
    <property type="entry name" value="RIBONUCLEASE VAPC2"/>
    <property type="match status" value="1"/>
</dbReference>
<evidence type="ECO:0000256" key="1">
    <source>
        <dbReference type="ARBA" id="ARBA00001946"/>
    </source>
</evidence>
<dbReference type="InterPro" id="IPR050556">
    <property type="entry name" value="Type_II_TA_system_RNase"/>
</dbReference>
<dbReference type="RefSeq" id="WP_003788250.1">
    <property type="nucleotide sequence ID" value="NZ_CP091518.1"/>
</dbReference>
<evidence type="ECO:0000256" key="7">
    <source>
        <dbReference type="ARBA" id="ARBA00038093"/>
    </source>
</evidence>
<dbReference type="GO" id="GO:0004518">
    <property type="term" value="F:nuclease activity"/>
    <property type="evidence" value="ECO:0007669"/>
    <property type="project" value="UniProtKB-KW"/>
</dbReference>
<dbReference type="Proteomes" id="UP000248598">
    <property type="component" value="Chromosome 1"/>
</dbReference>
<proteinExistence type="inferred from homology"/>
<protein>
    <submittedName>
        <fullName evidence="9">Probable ribonuclease FitB</fullName>
        <ecNumber evidence="9">3.1.-.-</ecNumber>
    </submittedName>
</protein>
<dbReference type="EC" id="3.1.-.-" evidence="9"/>
<dbReference type="PANTHER" id="PTHR33653">
    <property type="entry name" value="RIBONUCLEASE VAPC2"/>
    <property type="match status" value="1"/>
</dbReference>
<dbReference type="SUPFAM" id="SSF88723">
    <property type="entry name" value="PIN domain-like"/>
    <property type="match status" value="1"/>
</dbReference>
<dbReference type="InterPro" id="IPR002716">
    <property type="entry name" value="PIN_dom"/>
</dbReference>
<reference evidence="9 10" key="1">
    <citation type="submission" date="2018-06" db="EMBL/GenBank/DDBJ databases">
        <authorList>
            <consortium name="Pathogen Informatics"/>
            <person name="Doyle S."/>
        </authorList>
    </citation>
    <scope>NUCLEOTIDE SEQUENCE [LARGE SCALE GENOMIC DNA]</scope>
    <source>
        <strain evidence="9 10">NCTC10529</strain>
    </source>
</reference>
<evidence type="ECO:0000256" key="2">
    <source>
        <dbReference type="ARBA" id="ARBA00022649"/>
    </source>
</evidence>
<keyword evidence="4" id="KW-0479">Metal-binding</keyword>